<name>A0A2I0J2A9_PUNGR</name>
<dbReference type="GO" id="GO:0048731">
    <property type="term" value="P:system development"/>
    <property type="evidence" value="ECO:0007669"/>
    <property type="project" value="UniProtKB-ARBA"/>
</dbReference>
<dbReference type="EMBL" id="PGOL01002117">
    <property type="protein sequence ID" value="PKI50378.1"/>
    <property type="molecule type" value="Genomic_DNA"/>
</dbReference>
<evidence type="ECO:0000256" key="2">
    <source>
        <dbReference type="ARBA" id="ARBA00023242"/>
    </source>
</evidence>
<sequence length="216" mass="23589">MDPFSAGSSSSFEQSNDSRSTVIPETNVPRNAAIRDTGKSLVFRASALPGTSFSQQQLKQLRAQCLVFLALRNGLTPKPLHLEIALGNIFPRDVALVMLFWGENGNERCHYLSCVSTSRWSCEGINIMLVFLSIPSGDSSSRNWPRFCRPKNPGEPSSLWNHTCQAPASALGHYGIGKKAGFARFGGIRAGKREEDEQGRPSSTLTASSWASVRDL</sequence>
<dbReference type="GO" id="GO:0005634">
    <property type="term" value="C:nucleus"/>
    <property type="evidence" value="ECO:0007669"/>
    <property type="project" value="UniProtKB-SubCell"/>
</dbReference>
<feature type="region of interest" description="Disordered" evidence="3">
    <location>
        <begin position="191"/>
        <end position="216"/>
    </location>
</feature>
<evidence type="ECO:0000256" key="3">
    <source>
        <dbReference type="SAM" id="MobiDB-lite"/>
    </source>
</evidence>
<feature type="compositionally biased region" description="Polar residues" evidence="3">
    <location>
        <begin position="200"/>
        <end position="216"/>
    </location>
</feature>
<dbReference type="Proteomes" id="UP000233551">
    <property type="component" value="Unassembled WGS sequence"/>
</dbReference>
<evidence type="ECO:0000256" key="1">
    <source>
        <dbReference type="ARBA" id="ARBA00004123"/>
    </source>
</evidence>
<proteinExistence type="predicted"/>
<feature type="compositionally biased region" description="Low complexity" evidence="3">
    <location>
        <begin position="1"/>
        <end position="15"/>
    </location>
</feature>
<evidence type="ECO:0000313" key="6">
    <source>
        <dbReference type="Proteomes" id="UP000233551"/>
    </source>
</evidence>
<dbReference type="GO" id="GO:0006355">
    <property type="term" value="P:regulation of DNA-templated transcription"/>
    <property type="evidence" value="ECO:0007669"/>
    <property type="project" value="InterPro"/>
</dbReference>
<evidence type="ECO:0000259" key="4">
    <source>
        <dbReference type="SMART" id="SM00951"/>
    </source>
</evidence>
<dbReference type="AlphaFoldDB" id="A0A2I0J2A9"/>
<comment type="caution">
    <text evidence="5">The sequence shown here is derived from an EMBL/GenBank/DDBJ whole genome shotgun (WGS) entry which is preliminary data.</text>
</comment>
<feature type="domain" description="QLQ" evidence="4">
    <location>
        <begin position="51"/>
        <end position="86"/>
    </location>
</feature>
<gene>
    <name evidence="5" type="ORF">CRG98_029206</name>
</gene>
<evidence type="ECO:0000313" key="5">
    <source>
        <dbReference type="EMBL" id="PKI50378.1"/>
    </source>
</evidence>
<organism evidence="5 6">
    <name type="scientific">Punica granatum</name>
    <name type="common">Pomegranate</name>
    <dbReference type="NCBI Taxonomy" id="22663"/>
    <lineage>
        <taxon>Eukaryota</taxon>
        <taxon>Viridiplantae</taxon>
        <taxon>Streptophyta</taxon>
        <taxon>Embryophyta</taxon>
        <taxon>Tracheophyta</taxon>
        <taxon>Spermatophyta</taxon>
        <taxon>Magnoliopsida</taxon>
        <taxon>eudicotyledons</taxon>
        <taxon>Gunneridae</taxon>
        <taxon>Pentapetalae</taxon>
        <taxon>rosids</taxon>
        <taxon>malvids</taxon>
        <taxon>Myrtales</taxon>
        <taxon>Lythraceae</taxon>
        <taxon>Punica</taxon>
    </lineage>
</organism>
<accession>A0A2I0J2A9</accession>
<dbReference type="SMART" id="SM00951">
    <property type="entry name" value="QLQ"/>
    <property type="match status" value="1"/>
</dbReference>
<comment type="subcellular location">
    <subcellularLocation>
        <location evidence="1">Nucleus</location>
    </subcellularLocation>
</comment>
<keyword evidence="6" id="KW-1185">Reference proteome</keyword>
<protein>
    <recommendedName>
        <fullName evidence="4">QLQ domain-containing protein</fullName>
    </recommendedName>
</protein>
<keyword evidence="2" id="KW-0539">Nucleus</keyword>
<dbReference type="GO" id="GO:0005524">
    <property type="term" value="F:ATP binding"/>
    <property type="evidence" value="ECO:0007669"/>
    <property type="project" value="InterPro"/>
</dbReference>
<dbReference type="InterPro" id="IPR014978">
    <property type="entry name" value="Gln-Leu-Gln_QLQ"/>
</dbReference>
<feature type="region of interest" description="Disordered" evidence="3">
    <location>
        <begin position="1"/>
        <end position="29"/>
    </location>
</feature>
<reference evidence="5 6" key="1">
    <citation type="submission" date="2017-11" db="EMBL/GenBank/DDBJ databases">
        <title>De-novo sequencing of pomegranate (Punica granatum L.) genome.</title>
        <authorList>
            <person name="Akparov Z."/>
            <person name="Amiraslanov A."/>
            <person name="Hajiyeva S."/>
            <person name="Abbasov M."/>
            <person name="Kaur K."/>
            <person name="Hamwieh A."/>
            <person name="Solovyev V."/>
            <person name="Salamov A."/>
            <person name="Braich B."/>
            <person name="Kosarev P."/>
            <person name="Mahmoud A."/>
            <person name="Hajiyev E."/>
            <person name="Babayeva S."/>
            <person name="Izzatullayeva V."/>
            <person name="Mammadov A."/>
            <person name="Mammadov A."/>
            <person name="Sharifova S."/>
            <person name="Ojaghi J."/>
            <person name="Eynullazada K."/>
            <person name="Bayramov B."/>
            <person name="Abdulazimova A."/>
            <person name="Shahmuradov I."/>
        </authorList>
    </citation>
    <scope>NUCLEOTIDE SEQUENCE [LARGE SCALE GENOMIC DNA]</scope>
    <source>
        <strain evidence="6">cv. AG2017</strain>
        <tissue evidence="5">Leaf</tissue>
    </source>
</reference>
<dbReference type="STRING" id="22663.A0A2I0J2A9"/>